<dbReference type="VEuPathDB" id="TriTrypDB:Lsey_0066_0060"/>
<dbReference type="OrthoDB" id="270593at2759"/>
<feature type="transmembrane region" description="Helical" evidence="1">
    <location>
        <begin position="23"/>
        <end position="44"/>
    </location>
</feature>
<keyword evidence="1" id="KW-0472">Membrane</keyword>
<name>A0A0N1I5I4_LEPSE</name>
<comment type="caution">
    <text evidence="2">The sequence shown here is derived from an EMBL/GenBank/DDBJ whole genome shotgun (WGS) entry which is preliminary data.</text>
</comment>
<dbReference type="EMBL" id="LJSK01000066">
    <property type="protein sequence ID" value="KPI87978.1"/>
    <property type="molecule type" value="Genomic_DNA"/>
</dbReference>
<gene>
    <name evidence="2" type="ORF">ABL78_2914</name>
</gene>
<organism evidence="2 3">
    <name type="scientific">Leptomonas seymouri</name>
    <dbReference type="NCBI Taxonomy" id="5684"/>
    <lineage>
        <taxon>Eukaryota</taxon>
        <taxon>Discoba</taxon>
        <taxon>Euglenozoa</taxon>
        <taxon>Kinetoplastea</taxon>
        <taxon>Metakinetoplastina</taxon>
        <taxon>Trypanosomatida</taxon>
        <taxon>Trypanosomatidae</taxon>
        <taxon>Leishmaniinae</taxon>
        <taxon>Leptomonas</taxon>
    </lineage>
</organism>
<dbReference type="AlphaFoldDB" id="A0A0N1I5I4"/>
<keyword evidence="3" id="KW-1185">Reference proteome</keyword>
<accession>A0A0N1I5I4</accession>
<dbReference type="OMA" id="CQERAHE"/>
<evidence type="ECO:0000313" key="3">
    <source>
        <dbReference type="Proteomes" id="UP000038009"/>
    </source>
</evidence>
<evidence type="ECO:0000313" key="2">
    <source>
        <dbReference type="EMBL" id="KPI87978.1"/>
    </source>
</evidence>
<sequence length="304" mass="34141">MGHHSDPNKYAACRDAMVLQQRIASFVLAFTVIIIALIMTFSAVQFREAPCQERAHEIVFETFLYPNATRDAVVTALQEILTSRRGSLDIPPKNDDEDKVIQLDVLDTPSSFVASRGFRLLRRTVGSRYRFELRAIFDKLCGSYPSVSMEVMPNVDYERATYNIKGIAMMNGTAKYLQQSALSTKDRNRVTTMAQMQALFPGFNEFGKGATRISTLQSFKYSLEGVAQVYYNGSPLDISVTIQLWYNDKDKPLLWRVAASTQNLLAENDLISLQSSIQLGFLERSMLCSTATASCADSVDLYLR</sequence>
<protein>
    <submittedName>
        <fullName evidence="2">Uncharacterized protein</fullName>
    </submittedName>
</protein>
<keyword evidence="1" id="KW-1133">Transmembrane helix</keyword>
<dbReference type="Proteomes" id="UP000038009">
    <property type="component" value="Unassembled WGS sequence"/>
</dbReference>
<evidence type="ECO:0000256" key="1">
    <source>
        <dbReference type="SAM" id="Phobius"/>
    </source>
</evidence>
<keyword evidence="1" id="KW-0812">Transmembrane</keyword>
<proteinExistence type="predicted"/>
<reference evidence="2 3" key="1">
    <citation type="journal article" date="2015" name="PLoS Pathog.">
        <title>Leptomonas seymouri: Adaptations to the Dixenous Life Cycle Analyzed by Genome Sequencing, Transcriptome Profiling and Co-infection with Leishmania donovani.</title>
        <authorList>
            <person name="Kraeva N."/>
            <person name="Butenko A."/>
            <person name="Hlavacova J."/>
            <person name="Kostygov A."/>
            <person name="Myskova J."/>
            <person name="Grybchuk D."/>
            <person name="Lestinova T."/>
            <person name="Votypka J."/>
            <person name="Volf P."/>
            <person name="Opperdoes F."/>
            <person name="Flegontov P."/>
            <person name="Lukes J."/>
            <person name="Yurchenko V."/>
        </authorList>
    </citation>
    <scope>NUCLEOTIDE SEQUENCE [LARGE SCALE GENOMIC DNA]</scope>
    <source>
        <strain evidence="2 3">ATCC 30220</strain>
    </source>
</reference>